<gene>
    <name evidence="2" type="ORF">Salat_2549400</name>
</gene>
<reference evidence="2" key="2">
    <citation type="journal article" date="2024" name="Plant">
        <title>Genomic evolution and insights into agronomic trait innovations of Sesamum species.</title>
        <authorList>
            <person name="Miao H."/>
            <person name="Wang L."/>
            <person name="Qu L."/>
            <person name="Liu H."/>
            <person name="Sun Y."/>
            <person name="Le M."/>
            <person name="Wang Q."/>
            <person name="Wei S."/>
            <person name="Zheng Y."/>
            <person name="Lin W."/>
            <person name="Duan Y."/>
            <person name="Cao H."/>
            <person name="Xiong S."/>
            <person name="Wang X."/>
            <person name="Wei L."/>
            <person name="Li C."/>
            <person name="Ma Q."/>
            <person name="Ju M."/>
            <person name="Zhao R."/>
            <person name="Li G."/>
            <person name="Mu C."/>
            <person name="Tian Q."/>
            <person name="Mei H."/>
            <person name="Zhang T."/>
            <person name="Gao T."/>
            <person name="Zhang H."/>
        </authorList>
    </citation>
    <scope>NUCLEOTIDE SEQUENCE</scope>
    <source>
        <strain evidence="2">3651</strain>
    </source>
</reference>
<dbReference type="EMBL" id="JACGWO010000010">
    <property type="protein sequence ID" value="KAK4417238.1"/>
    <property type="molecule type" value="Genomic_DNA"/>
</dbReference>
<sequence length="194" mass="21599">MSCCMPSIRIKFPSQDEHFPPINCGFDRRFRLGSNLRRRNFEPPICRRPNGVRADHYHHPQHPLASRTRPKTTISINLKCISNVFFIHSFAVFCPVGVPPSAVRSATHHHQCDRNPMDNTSVLLDLGITPSPDIGSSRGEFRPFYTKPARVNPAQPESTLSAPNQLNLNSPHPMPNQTVAPSAVASTTGEEIIC</sequence>
<keyword evidence="3" id="KW-1185">Reference proteome</keyword>
<comment type="caution">
    <text evidence="2">The sequence shown here is derived from an EMBL/GenBank/DDBJ whole genome shotgun (WGS) entry which is preliminary data.</text>
</comment>
<evidence type="ECO:0000313" key="3">
    <source>
        <dbReference type="Proteomes" id="UP001293254"/>
    </source>
</evidence>
<protein>
    <submittedName>
        <fullName evidence="2">Uncharacterized protein</fullName>
    </submittedName>
</protein>
<evidence type="ECO:0000313" key="2">
    <source>
        <dbReference type="EMBL" id="KAK4417238.1"/>
    </source>
</evidence>
<feature type="compositionally biased region" description="Polar residues" evidence="1">
    <location>
        <begin position="155"/>
        <end position="194"/>
    </location>
</feature>
<name>A0AAE1XTG2_9LAMI</name>
<proteinExistence type="predicted"/>
<organism evidence="2 3">
    <name type="scientific">Sesamum alatum</name>
    <dbReference type="NCBI Taxonomy" id="300844"/>
    <lineage>
        <taxon>Eukaryota</taxon>
        <taxon>Viridiplantae</taxon>
        <taxon>Streptophyta</taxon>
        <taxon>Embryophyta</taxon>
        <taxon>Tracheophyta</taxon>
        <taxon>Spermatophyta</taxon>
        <taxon>Magnoliopsida</taxon>
        <taxon>eudicotyledons</taxon>
        <taxon>Gunneridae</taxon>
        <taxon>Pentapetalae</taxon>
        <taxon>asterids</taxon>
        <taxon>lamiids</taxon>
        <taxon>Lamiales</taxon>
        <taxon>Pedaliaceae</taxon>
        <taxon>Sesamum</taxon>
    </lineage>
</organism>
<dbReference type="Proteomes" id="UP001293254">
    <property type="component" value="Unassembled WGS sequence"/>
</dbReference>
<feature type="region of interest" description="Disordered" evidence="1">
    <location>
        <begin position="137"/>
        <end position="194"/>
    </location>
</feature>
<reference evidence="2" key="1">
    <citation type="submission" date="2020-06" db="EMBL/GenBank/DDBJ databases">
        <authorList>
            <person name="Li T."/>
            <person name="Hu X."/>
            <person name="Zhang T."/>
            <person name="Song X."/>
            <person name="Zhang H."/>
            <person name="Dai N."/>
            <person name="Sheng W."/>
            <person name="Hou X."/>
            <person name="Wei L."/>
        </authorList>
    </citation>
    <scope>NUCLEOTIDE SEQUENCE</scope>
    <source>
        <strain evidence="2">3651</strain>
        <tissue evidence="2">Leaf</tissue>
    </source>
</reference>
<evidence type="ECO:0000256" key="1">
    <source>
        <dbReference type="SAM" id="MobiDB-lite"/>
    </source>
</evidence>
<dbReference type="AlphaFoldDB" id="A0AAE1XTG2"/>
<accession>A0AAE1XTG2</accession>